<reference evidence="1 2" key="1">
    <citation type="journal article" date="2022" name="Allergy">
        <title>Genome assembly and annotation of Periplaneta americana reveal a comprehensive cockroach allergen profile.</title>
        <authorList>
            <person name="Wang L."/>
            <person name="Xiong Q."/>
            <person name="Saelim N."/>
            <person name="Wang L."/>
            <person name="Nong W."/>
            <person name="Wan A.T."/>
            <person name="Shi M."/>
            <person name="Liu X."/>
            <person name="Cao Q."/>
            <person name="Hui J.H.L."/>
            <person name="Sookrung N."/>
            <person name="Leung T.F."/>
            <person name="Tungtrongchitr A."/>
            <person name="Tsui S.K.W."/>
        </authorList>
    </citation>
    <scope>NUCLEOTIDE SEQUENCE [LARGE SCALE GENOMIC DNA]</scope>
    <source>
        <strain evidence="1">PWHHKU_190912</strain>
    </source>
</reference>
<evidence type="ECO:0000313" key="2">
    <source>
        <dbReference type="Proteomes" id="UP001148838"/>
    </source>
</evidence>
<dbReference type="EMBL" id="JAJSOF020000003">
    <property type="protein sequence ID" value="KAJ4449538.1"/>
    <property type="molecule type" value="Genomic_DNA"/>
</dbReference>
<dbReference type="Proteomes" id="UP001148838">
    <property type="component" value="Unassembled WGS sequence"/>
</dbReference>
<keyword evidence="2" id="KW-1185">Reference proteome</keyword>
<organism evidence="1 2">
    <name type="scientific">Periplaneta americana</name>
    <name type="common">American cockroach</name>
    <name type="synonym">Blatta americana</name>
    <dbReference type="NCBI Taxonomy" id="6978"/>
    <lineage>
        <taxon>Eukaryota</taxon>
        <taxon>Metazoa</taxon>
        <taxon>Ecdysozoa</taxon>
        <taxon>Arthropoda</taxon>
        <taxon>Hexapoda</taxon>
        <taxon>Insecta</taxon>
        <taxon>Pterygota</taxon>
        <taxon>Neoptera</taxon>
        <taxon>Polyneoptera</taxon>
        <taxon>Dictyoptera</taxon>
        <taxon>Blattodea</taxon>
        <taxon>Blattoidea</taxon>
        <taxon>Blattidae</taxon>
        <taxon>Blattinae</taxon>
        <taxon>Periplaneta</taxon>
    </lineage>
</organism>
<gene>
    <name evidence="1" type="ORF">ANN_00939</name>
</gene>
<sequence>MGLNLVSVEIKNIDIGSPITLLEDTSLVIRFNLNCIDFIRPEHYIGFRFRGGKNAFQQLRAHNSQQHISFLSSFPSPIITLLEDTSLVIRFNLNCIDFIRPEHYIGFRFRGGKNEVYNLLVPLKSRISAASSLLICCEVSVHVSEPYNSVGCPAPWRRGLSILPRTRVTECALVRVLMGKKFSHEISVSVWDQCPPSIVMHLGSYDRPTDTRTEMDNESDDGQFSENEILSVLCSAFKTGETSLNINKGALPDNSNAKENRPSENGLLQIRHCPSSVTDVDDPEEFVSATYSTFLHSSEKVSAFD</sequence>
<comment type="caution">
    <text evidence="1">The sequence shown here is derived from an EMBL/GenBank/DDBJ whole genome shotgun (WGS) entry which is preliminary data.</text>
</comment>
<accession>A0ABQ8TUM4</accession>
<proteinExistence type="predicted"/>
<protein>
    <submittedName>
        <fullName evidence="1">Uncharacterized protein</fullName>
    </submittedName>
</protein>
<evidence type="ECO:0000313" key="1">
    <source>
        <dbReference type="EMBL" id="KAJ4449538.1"/>
    </source>
</evidence>
<name>A0ABQ8TUM4_PERAM</name>